<gene>
    <name evidence="1" type="ORF">BpHYR1_045917</name>
</gene>
<dbReference type="Proteomes" id="UP000276133">
    <property type="component" value="Unassembled WGS sequence"/>
</dbReference>
<comment type="caution">
    <text evidence="1">The sequence shown here is derived from an EMBL/GenBank/DDBJ whole genome shotgun (WGS) entry which is preliminary data.</text>
</comment>
<accession>A0A3M7PIR6</accession>
<dbReference type="EMBL" id="REGN01010477">
    <property type="protein sequence ID" value="RMZ98959.1"/>
    <property type="molecule type" value="Genomic_DNA"/>
</dbReference>
<sequence>MTNNLRSSTTGLAKRSLIESNSNIICLNQSSYAIMEFKKTTGSDATEIDVCHSGNFLFTLFERIGFGGTDPFMKGQPLGLDMEDFFSTLSLLGQFLSISARSSGFGTSLFNMLILSSSNYYFQSCVIIILNDKQVLRYITTLWVTAECIRYVNLLLRVEKNENELQYVPLIHQLQAKIVYLSSLDNNKNYSLFKKVILKKLDIRQNINPKNNQIGYQKLAVLGHISGFN</sequence>
<keyword evidence="2" id="KW-1185">Reference proteome</keyword>
<evidence type="ECO:0000313" key="1">
    <source>
        <dbReference type="EMBL" id="RMZ98959.1"/>
    </source>
</evidence>
<name>A0A3M7PIR6_BRAPC</name>
<dbReference type="AlphaFoldDB" id="A0A3M7PIR6"/>
<reference evidence="1 2" key="1">
    <citation type="journal article" date="2018" name="Sci. Rep.">
        <title>Genomic signatures of local adaptation to the degree of environmental predictability in rotifers.</title>
        <authorList>
            <person name="Franch-Gras L."/>
            <person name="Hahn C."/>
            <person name="Garcia-Roger E.M."/>
            <person name="Carmona M.J."/>
            <person name="Serra M."/>
            <person name="Gomez A."/>
        </authorList>
    </citation>
    <scope>NUCLEOTIDE SEQUENCE [LARGE SCALE GENOMIC DNA]</scope>
    <source>
        <strain evidence="1">HYR1</strain>
    </source>
</reference>
<organism evidence="1 2">
    <name type="scientific">Brachionus plicatilis</name>
    <name type="common">Marine rotifer</name>
    <name type="synonym">Brachionus muelleri</name>
    <dbReference type="NCBI Taxonomy" id="10195"/>
    <lineage>
        <taxon>Eukaryota</taxon>
        <taxon>Metazoa</taxon>
        <taxon>Spiralia</taxon>
        <taxon>Gnathifera</taxon>
        <taxon>Rotifera</taxon>
        <taxon>Eurotatoria</taxon>
        <taxon>Monogononta</taxon>
        <taxon>Pseudotrocha</taxon>
        <taxon>Ploima</taxon>
        <taxon>Brachionidae</taxon>
        <taxon>Brachionus</taxon>
    </lineage>
</organism>
<protein>
    <submittedName>
        <fullName evidence="1">Uncharacterized protein</fullName>
    </submittedName>
</protein>
<evidence type="ECO:0000313" key="2">
    <source>
        <dbReference type="Proteomes" id="UP000276133"/>
    </source>
</evidence>
<proteinExistence type="predicted"/>